<evidence type="ECO:0000313" key="3">
    <source>
        <dbReference type="EMBL" id="KAJ8748849.1"/>
    </source>
</evidence>
<dbReference type="AlphaFoldDB" id="A0AAV8S9U1"/>
<comment type="caution">
    <text evidence="3">The sequence shown here is derived from an EMBL/GenBank/DDBJ whole genome shotgun (WGS) entry which is preliminary data.</text>
</comment>
<gene>
    <name evidence="3" type="ORF">K2173_013280</name>
</gene>
<protein>
    <submittedName>
        <fullName evidence="3">Uncharacterized protein</fullName>
    </submittedName>
</protein>
<feature type="compositionally biased region" description="Acidic residues" evidence="1">
    <location>
        <begin position="94"/>
        <end position="123"/>
    </location>
</feature>
<evidence type="ECO:0000313" key="4">
    <source>
        <dbReference type="Proteomes" id="UP001159364"/>
    </source>
</evidence>
<keyword evidence="4" id="KW-1185">Reference proteome</keyword>
<evidence type="ECO:0000256" key="2">
    <source>
        <dbReference type="SAM" id="SignalP"/>
    </source>
</evidence>
<accession>A0AAV8S9U1</accession>
<feature type="region of interest" description="Disordered" evidence="1">
    <location>
        <begin position="78"/>
        <end position="128"/>
    </location>
</feature>
<sequence length="182" mass="20512">MKATGVPLVLLVLFYLSFSVLQSSSKPSSLCLRFPGEVKLKASTKTPEADFGGFFPQTSLFNESISNTTTIDIDDKFQCSNNVDDNEHQGYDGSGEDNNEDINSDDIGSEEDDENDDENDTGNEMEKRAEEFITKLIYKESRKLNSGFEEDDENDITDNAMKKRAEEFIAKVKQKWRTGVTY</sequence>
<evidence type="ECO:0000256" key="1">
    <source>
        <dbReference type="SAM" id="MobiDB-lite"/>
    </source>
</evidence>
<dbReference type="EMBL" id="JAIWQS010000012">
    <property type="protein sequence ID" value="KAJ8748849.1"/>
    <property type="molecule type" value="Genomic_DNA"/>
</dbReference>
<dbReference type="Proteomes" id="UP001159364">
    <property type="component" value="Linkage Group LG12"/>
</dbReference>
<keyword evidence="2" id="KW-0732">Signal</keyword>
<proteinExistence type="predicted"/>
<feature type="chain" id="PRO_5043742776" evidence="2">
    <location>
        <begin position="26"/>
        <end position="182"/>
    </location>
</feature>
<reference evidence="3 4" key="1">
    <citation type="submission" date="2021-09" db="EMBL/GenBank/DDBJ databases">
        <title>Genomic insights and catalytic innovation underlie evolution of tropane alkaloids biosynthesis.</title>
        <authorList>
            <person name="Wang Y.-J."/>
            <person name="Tian T."/>
            <person name="Huang J.-P."/>
            <person name="Huang S.-X."/>
        </authorList>
    </citation>
    <scope>NUCLEOTIDE SEQUENCE [LARGE SCALE GENOMIC DNA]</scope>
    <source>
        <strain evidence="3">KIB-2018</strain>
        <tissue evidence="3">Leaf</tissue>
    </source>
</reference>
<organism evidence="3 4">
    <name type="scientific">Erythroxylum novogranatense</name>
    <dbReference type="NCBI Taxonomy" id="1862640"/>
    <lineage>
        <taxon>Eukaryota</taxon>
        <taxon>Viridiplantae</taxon>
        <taxon>Streptophyta</taxon>
        <taxon>Embryophyta</taxon>
        <taxon>Tracheophyta</taxon>
        <taxon>Spermatophyta</taxon>
        <taxon>Magnoliopsida</taxon>
        <taxon>eudicotyledons</taxon>
        <taxon>Gunneridae</taxon>
        <taxon>Pentapetalae</taxon>
        <taxon>rosids</taxon>
        <taxon>fabids</taxon>
        <taxon>Malpighiales</taxon>
        <taxon>Erythroxylaceae</taxon>
        <taxon>Erythroxylum</taxon>
    </lineage>
</organism>
<name>A0AAV8S9U1_9ROSI</name>
<feature type="signal peptide" evidence="2">
    <location>
        <begin position="1"/>
        <end position="25"/>
    </location>
</feature>